<gene>
    <name evidence="2" type="ORF">C0Q70_20921</name>
</gene>
<reference evidence="2 3" key="1">
    <citation type="submission" date="2018-04" db="EMBL/GenBank/DDBJ databases">
        <title>The genome of golden apple snail Pomacea canaliculata provides insight into stress tolerance and invasive adaptation.</title>
        <authorList>
            <person name="Liu C."/>
            <person name="Liu B."/>
            <person name="Ren Y."/>
            <person name="Zhang Y."/>
            <person name="Wang H."/>
            <person name="Li S."/>
            <person name="Jiang F."/>
            <person name="Yin L."/>
            <person name="Zhang G."/>
            <person name="Qian W."/>
            <person name="Fan W."/>
        </authorList>
    </citation>
    <scope>NUCLEOTIDE SEQUENCE [LARGE SCALE GENOMIC DNA]</scope>
    <source>
        <strain evidence="2">SZHN2017</strain>
        <tissue evidence="2">Muscle</tissue>
    </source>
</reference>
<dbReference type="EMBL" id="PZQS01000014">
    <property type="protein sequence ID" value="PVD18372.1"/>
    <property type="molecule type" value="Genomic_DNA"/>
</dbReference>
<comment type="caution">
    <text evidence="2">The sequence shown here is derived from an EMBL/GenBank/DDBJ whole genome shotgun (WGS) entry which is preliminary data.</text>
</comment>
<dbReference type="SUPFAM" id="SSF52200">
    <property type="entry name" value="Toll/Interleukin receptor TIR domain"/>
    <property type="match status" value="1"/>
</dbReference>
<accession>A0A2T7NB51</accession>
<dbReference type="Pfam" id="PF13676">
    <property type="entry name" value="TIR_2"/>
    <property type="match status" value="1"/>
</dbReference>
<sequence length="164" mass="18973">MSTSPTRWKASLSRWKVAVIQCIVQDRDFPLGAAIQDNIVRAADSCSRAVFVLSDDIGASEWFLFTFHVVFDRCQQHRDRRVLLVLRAALNADRLTSDVQQAVRTSAVLREQDPWFEARCRSLQRINWFSVLHPPDFVSDSLCMDNYRRKLCSITNRCLPGDRR</sequence>
<evidence type="ECO:0000313" key="2">
    <source>
        <dbReference type="EMBL" id="PVD18372.1"/>
    </source>
</evidence>
<protein>
    <recommendedName>
        <fullName evidence="1">TIR domain-containing protein</fullName>
    </recommendedName>
</protein>
<keyword evidence="3" id="KW-1185">Reference proteome</keyword>
<dbReference type="Proteomes" id="UP000245119">
    <property type="component" value="Linkage Group LG14"/>
</dbReference>
<dbReference type="GO" id="GO:0007165">
    <property type="term" value="P:signal transduction"/>
    <property type="evidence" value="ECO:0007669"/>
    <property type="project" value="InterPro"/>
</dbReference>
<dbReference type="STRING" id="400727.A0A2T7NB51"/>
<name>A0A2T7NB51_POMCA</name>
<feature type="domain" description="TIR" evidence="1">
    <location>
        <begin position="1"/>
        <end position="124"/>
    </location>
</feature>
<evidence type="ECO:0000259" key="1">
    <source>
        <dbReference type="PROSITE" id="PS50104"/>
    </source>
</evidence>
<evidence type="ECO:0000313" key="3">
    <source>
        <dbReference type="Proteomes" id="UP000245119"/>
    </source>
</evidence>
<dbReference type="PROSITE" id="PS50104">
    <property type="entry name" value="TIR"/>
    <property type="match status" value="1"/>
</dbReference>
<dbReference type="AlphaFoldDB" id="A0A2T7NB51"/>
<organism evidence="2 3">
    <name type="scientific">Pomacea canaliculata</name>
    <name type="common">Golden apple snail</name>
    <dbReference type="NCBI Taxonomy" id="400727"/>
    <lineage>
        <taxon>Eukaryota</taxon>
        <taxon>Metazoa</taxon>
        <taxon>Spiralia</taxon>
        <taxon>Lophotrochozoa</taxon>
        <taxon>Mollusca</taxon>
        <taxon>Gastropoda</taxon>
        <taxon>Caenogastropoda</taxon>
        <taxon>Architaenioglossa</taxon>
        <taxon>Ampullarioidea</taxon>
        <taxon>Ampullariidae</taxon>
        <taxon>Pomacea</taxon>
    </lineage>
</organism>
<dbReference type="InterPro" id="IPR035897">
    <property type="entry name" value="Toll_tir_struct_dom_sf"/>
</dbReference>
<dbReference type="InterPro" id="IPR000157">
    <property type="entry name" value="TIR_dom"/>
</dbReference>
<dbReference type="Gene3D" id="3.40.50.10140">
    <property type="entry name" value="Toll/interleukin-1 receptor homology (TIR) domain"/>
    <property type="match status" value="1"/>
</dbReference>
<dbReference type="OrthoDB" id="6151426at2759"/>
<proteinExistence type="predicted"/>